<dbReference type="Gene3D" id="3.20.20.70">
    <property type="entry name" value="Aldolase class I"/>
    <property type="match status" value="2"/>
</dbReference>
<comment type="caution">
    <text evidence="11">The sequence shown here is derived from an EMBL/GenBank/DDBJ whole genome shotgun (WGS) entry which is preliminary data.</text>
</comment>
<organism evidence="11 12">
    <name type="scientific">Desulfotignum balticum</name>
    <dbReference type="NCBI Taxonomy" id="115781"/>
    <lineage>
        <taxon>Bacteria</taxon>
        <taxon>Pseudomonadati</taxon>
        <taxon>Thermodesulfobacteriota</taxon>
        <taxon>Desulfobacteria</taxon>
        <taxon>Desulfobacterales</taxon>
        <taxon>Desulfobacteraceae</taxon>
        <taxon>Desulfotignum</taxon>
    </lineage>
</organism>
<name>A0A931CY17_9BACT</name>
<evidence type="ECO:0000259" key="10">
    <source>
        <dbReference type="PROSITE" id="PS51918"/>
    </source>
</evidence>
<keyword evidence="8" id="KW-0408">Iron</keyword>
<protein>
    <submittedName>
        <fullName evidence="11">Radical SAM protein</fullName>
    </submittedName>
</protein>
<dbReference type="EMBL" id="JACCQK010000338">
    <property type="protein sequence ID" value="MBG0779504.1"/>
    <property type="molecule type" value="Genomic_DNA"/>
</dbReference>
<reference evidence="11" key="1">
    <citation type="submission" date="2020-07" db="EMBL/GenBank/DDBJ databases">
        <title>Severe corrosion of carbon steel in oil field produced water can be linked to methanogenic archaea containing a special type of NiFe hydrogenase.</title>
        <authorList>
            <person name="Lahme S."/>
            <person name="Mand J."/>
            <person name="Longwell J."/>
            <person name="Smith R."/>
            <person name="Enning D."/>
        </authorList>
    </citation>
    <scope>NUCLEOTIDE SEQUENCE</scope>
    <source>
        <strain evidence="11">MIC098Bin6</strain>
    </source>
</reference>
<feature type="domain" description="Radical SAM core" evidence="10">
    <location>
        <begin position="9"/>
        <end position="239"/>
    </location>
</feature>
<dbReference type="Proteomes" id="UP000706172">
    <property type="component" value="Unassembled WGS sequence"/>
</dbReference>
<dbReference type="InterPro" id="IPR058240">
    <property type="entry name" value="rSAM_sf"/>
</dbReference>
<dbReference type="PANTHER" id="PTHR30538">
    <property type="entry name" value="LYSINE 2,3-AMINOMUTASE-RELATED"/>
    <property type="match status" value="1"/>
</dbReference>
<keyword evidence="5" id="KW-0949">S-adenosyl-L-methionine</keyword>
<dbReference type="PROSITE" id="PS51918">
    <property type="entry name" value="RADICAL_SAM"/>
    <property type="match status" value="1"/>
</dbReference>
<sequence>HDGLLEQMYQNRVIFLLNMSCPVYCRFCFRKHKDSRNEKNPTPKEVMKAVDHVRSSPSIKEIVITGGDPFLNRKNMEATIDGLKEVDHVQTLRLATRSIAYYPDLFLEKEAEYLKYIKQKSLELNRIGKRIEVATHFIHPDEVSPESLDIISDLVKHGIAVYIQTPFLSDCNDTGPELVRLFSLLRGAGAELHYIYIPCSPIHGNSIYWKPLSDGIDIALHLRAHLSDRVIPRICTATPIGKMDWFSSGWAVEKVADQDYFVWIRTPYTPEYFKAFAPLANSLTNIRVNAEGTIDIQYMAKIGNDDYLVGNRPEKTAPVNPEALPEEVARLRTALTETDQTAGSVVDTGVDGVSRLHETRVNIHPRAGEAEFAYIAKDPRITDVRVTGEALDHLYEIQRIAKRLAAIPHVNALRVCSMKLATDPRAFTRARVNFLGEVNALSVVTPLRLEIETWFVLVSDLTPDHTVITRRLNSKGITIYANVPLLGGVNDNDTRIHDLAYTLRSTGIEFHHLYVAGLPVQISWNAAHPIDSYDVVDIATKVRREGSGREIPRYIIATPLGEVDYGLTSTMIRKGDAVDVELRCYDQAYYTSLAPGFQFPEGTAISETGHPVVPMPGLIKTNDFVVS</sequence>
<dbReference type="InterPro" id="IPR003739">
    <property type="entry name" value="Lys_aminomutase/Glu_NH3_mut"/>
</dbReference>
<evidence type="ECO:0000256" key="3">
    <source>
        <dbReference type="ARBA" id="ARBA00008703"/>
    </source>
</evidence>
<evidence type="ECO:0000313" key="12">
    <source>
        <dbReference type="Proteomes" id="UP000706172"/>
    </source>
</evidence>
<evidence type="ECO:0000256" key="9">
    <source>
        <dbReference type="ARBA" id="ARBA00023014"/>
    </source>
</evidence>
<dbReference type="SUPFAM" id="SSF102114">
    <property type="entry name" value="Radical SAM enzymes"/>
    <property type="match status" value="1"/>
</dbReference>
<dbReference type="InterPro" id="IPR013785">
    <property type="entry name" value="Aldolase_TIM"/>
</dbReference>
<dbReference type="PANTHER" id="PTHR30538:SF0">
    <property type="entry name" value="L-LYSINE 2,3-AMINOMUTASE AQ_1632-RELATED"/>
    <property type="match status" value="1"/>
</dbReference>
<evidence type="ECO:0000256" key="6">
    <source>
        <dbReference type="ARBA" id="ARBA00022723"/>
    </source>
</evidence>
<comment type="similarity">
    <text evidence="3">Belongs to the radical SAM superfamily. KamA family.</text>
</comment>
<feature type="non-terminal residue" evidence="11">
    <location>
        <position position="1"/>
    </location>
</feature>
<proteinExistence type="inferred from homology"/>
<dbReference type="GO" id="GO:0046872">
    <property type="term" value="F:metal ion binding"/>
    <property type="evidence" value="ECO:0007669"/>
    <property type="project" value="UniProtKB-KW"/>
</dbReference>
<evidence type="ECO:0000256" key="1">
    <source>
        <dbReference type="ARBA" id="ARBA00001933"/>
    </source>
</evidence>
<dbReference type="InterPro" id="IPR007197">
    <property type="entry name" value="rSAM"/>
</dbReference>
<accession>A0A931CY17</accession>
<keyword evidence="6" id="KW-0479">Metal-binding</keyword>
<keyword evidence="7" id="KW-0663">Pyridoxal phosphate</keyword>
<comment type="cofactor">
    <cofactor evidence="1">
        <name>pyridoxal 5'-phosphate</name>
        <dbReference type="ChEBI" id="CHEBI:597326"/>
    </cofactor>
</comment>
<evidence type="ECO:0000256" key="2">
    <source>
        <dbReference type="ARBA" id="ARBA00001966"/>
    </source>
</evidence>
<dbReference type="SFLD" id="SFLDS00029">
    <property type="entry name" value="Radical_SAM"/>
    <property type="match status" value="1"/>
</dbReference>
<evidence type="ECO:0000313" key="11">
    <source>
        <dbReference type="EMBL" id="MBG0779504.1"/>
    </source>
</evidence>
<evidence type="ECO:0000256" key="7">
    <source>
        <dbReference type="ARBA" id="ARBA00022898"/>
    </source>
</evidence>
<evidence type="ECO:0000256" key="8">
    <source>
        <dbReference type="ARBA" id="ARBA00023004"/>
    </source>
</evidence>
<keyword evidence="9" id="KW-0411">Iron-sulfur</keyword>
<dbReference type="GO" id="GO:0051539">
    <property type="term" value="F:4 iron, 4 sulfur cluster binding"/>
    <property type="evidence" value="ECO:0007669"/>
    <property type="project" value="UniProtKB-KW"/>
</dbReference>
<dbReference type="Pfam" id="PF04055">
    <property type="entry name" value="Radical_SAM"/>
    <property type="match status" value="1"/>
</dbReference>
<gene>
    <name evidence="11" type="ORF">H0S81_06215</name>
</gene>
<dbReference type="CDD" id="cd01335">
    <property type="entry name" value="Radical_SAM"/>
    <property type="match status" value="1"/>
</dbReference>
<comment type="cofactor">
    <cofactor evidence="2">
        <name>[4Fe-4S] cluster</name>
        <dbReference type="ChEBI" id="CHEBI:49883"/>
    </cofactor>
</comment>
<dbReference type="GO" id="GO:0003824">
    <property type="term" value="F:catalytic activity"/>
    <property type="evidence" value="ECO:0007669"/>
    <property type="project" value="InterPro"/>
</dbReference>
<dbReference type="AlphaFoldDB" id="A0A931CY17"/>
<evidence type="ECO:0000256" key="5">
    <source>
        <dbReference type="ARBA" id="ARBA00022691"/>
    </source>
</evidence>
<evidence type="ECO:0000256" key="4">
    <source>
        <dbReference type="ARBA" id="ARBA00022485"/>
    </source>
</evidence>
<keyword evidence="4" id="KW-0004">4Fe-4S</keyword>